<gene>
    <name evidence="2" type="ORF">ACGLYG10_0721</name>
</gene>
<evidence type="ECO:0000256" key="1">
    <source>
        <dbReference type="RuleBase" id="RU362001"/>
    </source>
</evidence>
<organism evidence="2 3">
    <name type="scientific">Actinomyces glycerinitolerans</name>
    <dbReference type="NCBI Taxonomy" id="1892869"/>
    <lineage>
        <taxon>Bacteria</taxon>
        <taxon>Bacillati</taxon>
        <taxon>Actinomycetota</taxon>
        <taxon>Actinomycetes</taxon>
        <taxon>Actinomycetales</taxon>
        <taxon>Actinomycetaceae</taxon>
        <taxon>Actinomyces</taxon>
    </lineage>
</organism>
<name>A0A1M4RXT4_9ACTO</name>
<dbReference type="STRING" id="1892869.ACGLYG10_0721"/>
<sequence>MADLEVSEDALNAIADALRSAASQLSSDNAELSGSMAATQSEWTGEAASAAASSHASWSERLLTQVDYMESIATAVDNANERYQQTDNTVANIWSL</sequence>
<dbReference type="AlphaFoldDB" id="A0A1M4RXT4"/>
<evidence type="ECO:0000313" key="3">
    <source>
        <dbReference type="Proteomes" id="UP000184291"/>
    </source>
</evidence>
<reference evidence="3" key="1">
    <citation type="submission" date="2016-09" db="EMBL/GenBank/DDBJ databases">
        <authorList>
            <person name="Strepis N."/>
        </authorList>
    </citation>
    <scope>NUCLEOTIDE SEQUENCE [LARGE SCALE GENOMIC DNA]</scope>
</reference>
<dbReference type="NCBIfam" id="TIGR03930">
    <property type="entry name" value="WXG100_ESAT6"/>
    <property type="match status" value="1"/>
</dbReference>
<dbReference type="InterPro" id="IPR036689">
    <property type="entry name" value="ESAT-6-like_sf"/>
</dbReference>
<comment type="similarity">
    <text evidence="1">Belongs to the WXG100 family.</text>
</comment>
<protein>
    <recommendedName>
        <fullName evidence="1">ESAT-6-like protein</fullName>
    </recommendedName>
</protein>
<evidence type="ECO:0000313" key="2">
    <source>
        <dbReference type="EMBL" id="SHE24517.1"/>
    </source>
</evidence>
<proteinExistence type="inferred from homology"/>
<dbReference type="Gene3D" id="1.10.287.1060">
    <property type="entry name" value="ESAT-6-like"/>
    <property type="match status" value="1"/>
</dbReference>
<accession>A0A1M4RXT4</accession>
<dbReference type="Proteomes" id="UP000184291">
    <property type="component" value="Unassembled WGS sequence"/>
</dbReference>
<dbReference type="RefSeq" id="WP_073327995.1">
    <property type="nucleotide sequence ID" value="NZ_FQTT01000003.1"/>
</dbReference>
<keyword evidence="3" id="KW-1185">Reference proteome</keyword>
<dbReference type="SUPFAM" id="SSF140453">
    <property type="entry name" value="EsxAB dimer-like"/>
    <property type="match status" value="1"/>
</dbReference>
<dbReference type="InterPro" id="IPR010310">
    <property type="entry name" value="T7SS_ESAT-6-like"/>
</dbReference>
<dbReference type="Pfam" id="PF06013">
    <property type="entry name" value="WXG100"/>
    <property type="match status" value="1"/>
</dbReference>
<dbReference type="EMBL" id="FQTT01000003">
    <property type="protein sequence ID" value="SHE24517.1"/>
    <property type="molecule type" value="Genomic_DNA"/>
</dbReference>